<name>A0AAD4R7P5_9BILA</name>
<dbReference type="Proteomes" id="UP001201812">
    <property type="component" value="Unassembled WGS sequence"/>
</dbReference>
<keyword evidence="3" id="KW-1185">Reference proteome</keyword>
<feature type="signal peptide" evidence="1">
    <location>
        <begin position="1"/>
        <end position="19"/>
    </location>
</feature>
<keyword evidence="1" id="KW-0732">Signal</keyword>
<dbReference type="AlphaFoldDB" id="A0AAD4R7P5"/>
<evidence type="ECO:0000313" key="3">
    <source>
        <dbReference type="Proteomes" id="UP001201812"/>
    </source>
</evidence>
<dbReference type="PANTHER" id="PTHR34401:SF6">
    <property type="entry name" value="DUF19 DOMAIN-CONTAINING PROTEIN"/>
    <property type="match status" value="1"/>
</dbReference>
<dbReference type="PANTHER" id="PTHR34401">
    <property type="entry name" value="PROTEIN CBG12388-RELATED"/>
    <property type="match status" value="1"/>
</dbReference>
<proteinExistence type="predicted"/>
<evidence type="ECO:0000313" key="2">
    <source>
        <dbReference type="EMBL" id="KAI1715613.1"/>
    </source>
</evidence>
<protein>
    <submittedName>
        <fullName evidence="2">Uncharacterized protein</fullName>
    </submittedName>
</protein>
<feature type="chain" id="PRO_5041987837" evidence="1">
    <location>
        <begin position="20"/>
        <end position="241"/>
    </location>
</feature>
<sequence>MSRISSIFLSLCLAGVAISQVIEQAAEGGKQVLASAHTGKTVRQCSCEEQDSCVDEMKGQAAKCFHECWDSADLAKVTNNTDDLKGCFEEKEYVIDEFLTCLHGDMKTCVQDKSGPQIPYTDINKVISAGEKRLGAQAKKFLQTLNTDGHDLVQTALDVGACIKKCFLKQNGAGFCFDKAKCQPKIEEQEAKKTIKKCVREVGWKKEAGEMCECAMNAGVEKVKPYCQILHTAQRNRGGRR</sequence>
<organism evidence="2 3">
    <name type="scientific">Ditylenchus destructor</name>
    <dbReference type="NCBI Taxonomy" id="166010"/>
    <lineage>
        <taxon>Eukaryota</taxon>
        <taxon>Metazoa</taxon>
        <taxon>Ecdysozoa</taxon>
        <taxon>Nematoda</taxon>
        <taxon>Chromadorea</taxon>
        <taxon>Rhabditida</taxon>
        <taxon>Tylenchina</taxon>
        <taxon>Tylenchomorpha</taxon>
        <taxon>Sphaerularioidea</taxon>
        <taxon>Anguinidae</taxon>
        <taxon>Anguininae</taxon>
        <taxon>Ditylenchus</taxon>
    </lineage>
</organism>
<evidence type="ECO:0000256" key="1">
    <source>
        <dbReference type="SAM" id="SignalP"/>
    </source>
</evidence>
<dbReference type="EMBL" id="JAKKPZ010000011">
    <property type="protein sequence ID" value="KAI1715613.1"/>
    <property type="molecule type" value="Genomic_DNA"/>
</dbReference>
<gene>
    <name evidence="2" type="ORF">DdX_07935</name>
</gene>
<comment type="caution">
    <text evidence="2">The sequence shown here is derived from an EMBL/GenBank/DDBJ whole genome shotgun (WGS) entry which is preliminary data.</text>
</comment>
<accession>A0AAD4R7P5</accession>
<reference evidence="2" key="1">
    <citation type="submission" date="2022-01" db="EMBL/GenBank/DDBJ databases">
        <title>Genome Sequence Resource for Two Populations of Ditylenchus destructor, the Migratory Endoparasitic Phytonematode.</title>
        <authorList>
            <person name="Zhang H."/>
            <person name="Lin R."/>
            <person name="Xie B."/>
        </authorList>
    </citation>
    <scope>NUCLEOTIDE SEQUENCE</scope>
    <source>
        <strain evidence="2">BazhouSP</strain>
    </source>
</reference>